<dbReference type="AlphaFoldDB" id="A0A420WLZ8"/>
<organism evidence="2 3">
    <name type="scientific">Litorimonas taeanensis</name>
    <dbReference type="NCBI Taxonomy" id="568099"/>
    <lineage>
        <taxon>Bacteria</taxon>
        <taxon>Pseudomonadati</taxon>
        <taxon>Pseudomonadota</taxon>
        <taxon>Alphaproteobacteria</taxon>
        <taxon>Maricaulales</taxon>
        <taxon>Robiginitomaculaceae</taxon>
    </lineage>
</organism>
<dbReference type="Proteomes" id="UP000282211">
    <property type="component" value="Unassembled WGS sequence"/>
</dbReference>
<keyword evidence="1" id="KW-0732">Signal</keyword>
<reference evidence="2 3" key="1">
    <citation type="submission" date="2018-10" db="EMBL/GenBank/DDBJ databases">
        <title>Genomic Encyclopedia of Type Strains, Phase IV (KMG-IV): sequencing the most valuable type-strain genomes for metagenomic binning, comparative biology and taxonomic classification.</title>
        <authorList>
            <person name="Goeker M."/>
        </authorList>
    </citation>
    <scope>NUCLEOTIDE SEQUENCE [LARGE SCALE GENOMIC DNA]</scope>
    <source>
        <strain evidence="2 3">DSM 22008</strain>
    </source>
</reference>
<dbReference type="PROSITE" id="PS51257">
    <property type="entry name" value="PROKAR_LIPOPROTEIN"/>
    <property type="match status" value="1"/>
</dbReference>
<protein>
    <submittedName>
        <fullName evidence="2">Uncharacterized protein YggE</fullName>
    </submittedName>
</protein>
<comment type="caution">
    <text evidence="2">The sequence shown here is derived from an EMBL/GenBank/DDBJ whole genome shotgun (WGS) entry which is preliminary data.</text>
</comment>
<dbReference type="PANTHER" id="PTHR34387">
    <property type="entry name" value="SLR1258 PROTEIN"/>
    <property type="match status" value="1"/>
</dbReference>
<dbReference type="GO" id="GO:0006974">
    <property type="term" value="P:DNA damage response"/>
    <property type="evidence" value="ECO:0007669"/>
    <property type="project" value="TreeGrafter"/>
</dbReference>
<name>A0A420WLZ8_9PROT</name>
<dbReference type="Gene3D" id="3.30.70.2970">
    <property type="entry name" value="Protein of unknown function (DUF541), domain 2"/>
    <property type="match status" value="1"/>
</dbReference>
<dbReference type="EMBL" id="RBII01000001">
    <property type="protein sequence ID" value="RKQ72054.1"/>
    <property type="molecule type" value="Genomic_DNA"/>
</dbReference>
<dbReference type="InterPro" id="IPR052022">
    <property type="entry name" value="26kDa_periplasmic_antigen"/>
</dbReference>
<proteinExistence type="predicted"/>
<evidence type="ECO:0000313" key="2">
    <source>
        <dbReference type="EMBL" id="RKQ72054.1"/>
    </source>
</evidence>
<dbReference type="InParanoid" id="A0A420WLZ8"/>
<dbReference type="PANTHER" id="PTHR34387:SF2">
    <property type="entry name" value="SLR1258 PROTEIN"/>
    <property type="match status" value="1"/>
</dbReference>
<dbReference type="Pfam" id="PF04402">
    <property type="entry name" value="SIMPL"/>
    <property type="match status" value="1"/>
</dbReference>
<evidence type="ECO:0000256" key="1">
    <source>
        <dbReference type="SAM" id="SignalP"/>
    </source>
</evidence>
<keyword evidence="3" id="KW-1185">Reference proteome</keyword>
<sequence length="276" mass="29328">MHKKMAIFAISMTALLSAACQVQNEIELNEDTVKTLSVTGVGEVEVMPDTFILSGAIIQKDDDAQIAMNALADIVNAMQEGVKNIEALSTSEFNFASVNTIGVKDPECLLFNQEADRTNSTLRQGEARVKKRVCEDIAQQASLSFTFTGGPPDAAGIALARFSEAGAIRLKLEGYRIKNIDEIELQAGELAVKNARQKADRLAAAAGANITGVLDLNNYRATYDQRSVAPPVISTSGAGESSQLVEGGDPVAVTDINLKAGMQVVSAAIALDFTYE</sequence>
<feature type="signal peptide" evidence="1">
    <location>
        <begin position="1"/>
        <end position="18"/>
    </location>
</feature>
<feature type="chain" id="PRO_5019553376" evidence="1">
    <location>
        <begin position="19"/>
        <end position="276"/>
    </location>
</feature>
<dbReference type="InterPro" id="IPR007497">
    <property type="entry name" value="SIMPL/DUF541"/>
</dbReference>
<gene>
    <name evidence="2" type="ORF">DES40_1391</name>
</gene>
<evidence type="ECO:0000313" key="3">
    <source>
        <dbReference type="Proteomes" id="UP000282211"/>
    </source>
</evidence>
<dbReference type="Gene3D" id="3.30.110.170">
    <property type="entry name" value="Protein of unknown function (DUF541), domain 1"/>
    <property type="match status" value="1"/>
</dbReference>
<accession>A0A420WLZ8</accession>